<dbReference type="PANTHER" id="PTHR40018">
    <property type="entry name" value="[PSI+] INDUCTION PROTEIN 2"/>
    <property type="match status" value="1"/>
</dbReference>
<feature type="region of interest" description="Disordered" evidence="1">
    <location>
        <begin position="272"/>
        <end position="489"/>
    </location>
</feature>
<dbReference type="EMBL" id="JAGMUV010000002">
    <property type="protein sequence ID" value="KAH7170730.1"/>
    <property type="molecule type" value="Genomic_DNA"/>
</dbReference>
<feature type="compositionally biased region" description="Low complexity" evidence="1">
    <location>
        <begin position="444"/>
        <end position="453"/>
    </location>
</feature>
<feature type="region of interest" description="Disordered" evidence="1">
    <location>
        <begin position="98"/>
        <end position="255"/>
    </location>
</feature>
<feature type="compositionally biased region" description="Polar residues" evidence="1">
    <location>
        <begin position="212"/>
        <end position="231"/>
    </location>
</feature>
<dbReference type="PANTHER" id="PTHR40018:SF1">
    <property type="entry name" value="[PSI+] INDUCTION PROTEIN 2"/>
    <property type="match status" value="1"/>
</dbReference>
<dbReference type="AlphaFoldDB" id="A0A9P9FRQ3"/>
<gene>
    <name evidence="2" type="ORF">EDB81DRAFT_753212</name>
</gene>
<accession>A0A9P9FRQ3</accession>
<dbReference type="Proteomes" id="UP000738349">
    <property type="component" value="Unassembled WGS sequence"/>
</dbReference>
<evidence type="ECO:0000256" key="1">
    <source>
        <dbReference type="SAM" id="MobiDB-lite"/>
    </source>
</evidence>
<sequence>MPSIDVAMARSLRGSTWEVLKNVVARSIAAELSRRGVVDDATNKADDIATTFSSWDNCMEKAYCNCCQCLKCCGDCCGCCDPPGGHKQKHLDDHYAPTTNHAYRSEPPMNPTFPPASGAQSSGIQSTAPQFAASAHHVRNEPPQYAEFETSNKRDSDALPEMPSWQGAGSKKVALDDDVEMDQLKKSPVPDQKSTFMNNGTPSAMPQGRSPYGQQQGNHSGYFDSNGQSPDPYSPIDKGYGYNSNPGDGYGHDQSYAAVGMGAQAQNAYGQTPINQGYGQPHNDYGNHDGYSNAAQGYDMRHSPAPRGTPAPQNDYDGYGVQIPHSRSPVHQNAYDEHNQQTRRTPAPQEDYGYGQAARRTPAPQDNYGYDQPARRTPAPQGDYSYDQSARRTPAPQGDNDYGQPARRTPAPQDEFGYGHHAAYNNQGTHSPAPEPHYGPRPVPQRQYVQQDPPQSPINNNSGFDFNSGYARPQQSPKESYPGYKAYQP</sequence>
<feature type="compositionally biased region" description="Polar residues" evidence="1">
    <location>
        <begin position="192"/>
        <end position="204"/>
    </location>
</feature>
<feature type="compositionally biased region" description="Polar residues" evidence="1">
    <location>
        <begin position="118"/>
        <end position="129"/>
    </location>
</feature>
<organism evidence="2 3">
    <name type="scientific">Dactylonectria macrodidyma</name>
    <dbReference type="NCBI Taxonomy" id="307937"/>
    <lineage>
        <taxon>Eukaryota</taxon>
        <taxon>Fungi</taxon>
        <taxon>Dikarya</taxon>
        <taxon>Ascomycota</taxon>
        <taxon>Pezizomycotina</taxon>
        <taxon>Sordariomycetes</taxon>
        <taxon>Hypocreomycetidae</taxon>
        <taxon>Hypocreales</taxon>
        <taxon>Nectriaceae</taxon>
        <taxon>Dactylonectria</taxon>
    </lineage>
</organism>
<dbReference type="OrthoDB" id="5401332at2759"/>
<keyword evidence="3" id="KW-1185">Reference proteome</keyword>
<dbReference type="GO" id="GO:0005935">
    <property type="term" value="C:cellular bud neck"/>
    <property type="evidence" value="ECO:0007669"/>
    <property type="project" value="TreeGrafter"/>
</dbReference>
<feature type="compositionally biased region" description="Pro residues" evidence="1">
    <location>
        <begin position="433"/>
        <end position="443"/>
    </location>
</feature>
<dbReference type="GO" id="GO:0005886">
    <property type="term" value="C:plasma membrane"/>
    <property type="evidence" value="ECO:0007669"/>
    <property type="project" value="TreeGrafter"/>
</dbReference>
<evidence type="ECO:0000313" key="3">
    <source>
        <dbReference type="Proteomes" id="UP000738349"/>
    </source>
</evidence>
<proteinExistence type="predicted"/>
<reference evidence="2" key="1">
    <citation type="journal article" date="2021" name="Nat. Commun.">
        <title>Genetic determinants of endophytism in the Arabidopsis root mycobiome.</title>
        <authorList>
            <person name="Mesny F."/>
            <person name="Miyauchi S."/>
            <person name="Thiergart T."/>
            <person name="Pickel B."/>
            <person name="Atanasova L."/>
            <person name="Karlsson M."/>
            <person name="Huettel B."/>
            <person name="Barry K.W."/>
            <person name="Haridas S."/>
            <person name="Chen C."/>
            <person name="Bauer D."/>
            <person name="Andreopoulos W."/>
            <person name="Pangilinan J."/>
            <person name="LaButti K."/>
            <person name="Riley R."/>
            <person name="Lipzen A."/>
            <person name="Clum A."/>
            <person name="Drula E."/>
            <person name="Henrissat B."/>
            <person name="Kohler A."/>
            <person name="Grigoriev I.V."/>
            <person name="Martin F.M."/>
            <person name="Hacquard S."/>
        </authorList>
    </citation>
    <scope>NUCLEOTIDE SEQUENCE</scope>
    <source>
        <strain evidence="2">MPI-CAGE-AT-0147</strain>
    </source>
</reference>
<evidence type="ECO:0000313" key="2">
    <source>
        <dbReference type="EMBL" id="KAH7170730.1"/>
    </source>
</evidence>
<dbReference type="InterPro" id="IPR037504">
    <property type="entry name" value="PSI_induc_2"/>
</dbReference>
<name>A0A9P9FRQ3_9HYPO</name>
<comment type="caution">
    <text evidence="2">The sequence shown here is derived from an EMBL/GenBank/DDBJ whole genome shotgun (WGS) entry which is preliminary data.</text>
</comment>
<protein>
    <submittedName>
        <fullName evidence="2">Uncharacterized protein</fullName>
    </submittedName>
</protein>